<proteinExistence type="predicted"/>
<accession>A0ABQ3TU95</accession>
<reference evidence="1" key="1">
    <citation type="submission" date="2024-05" db="EMBL/GenBank/DDBJ databases">
        <title>Whole genome shotgun sequence of Streptomyces hygroscopicus NBRC 113678.</title>
        <authorList>
            <person name="Komaki H."/>
            <person name="Tamura T."/>
        </authorList>
    </citation>
    <scope>NUCLEOTIDE SEQUENCE</scope>
    <source>
        <strain evidence="1">N11-34</strain>
    </source>
</reference>
<evidence type="ECO:0000313" key="1">
    <source>
        <dbReference type="EMBL" id="GHJ26896.1"/>
    </source>
</evidence>
<gene>
    <name evidence="1" type="ORF">TPA0910_13290</name>
</gene>
<protein>
    <submittedName>
        <fullName evidence="1">Uncharacterized protein</fullName>
    </submittedName>
</protein>
<organism evidence="1 2">
    <name type="scientific">Streptomyces hygroscopicus</name>
    <dbReference type="NCBI Taxonomy" id="1912"/>
    <lineage>
        <taxon>Bacteria</taxon>
        <taxon>Bacillati</taxon>
        <taxon>Actinomycetota</taxon>
        <taxon>Actinomycetes</taxon>
        <taxon>Kitasatosporales</taxon>
        <taxon>Streptomycetaceae</taxon>
        <taxon>Streptomyces</taxon>
        <taxon>Streptomyces violaceusniger group</taxon>
    </lineage>
</organism>
<evidence type="ECO:0000313" key="2">
    <source>
        <dbReference type="Proteomes" id="UP001054854"/>
    </source>
</evidence>
<sequence>MAEGLADVLGPQWSRSLVENGEDAGVVRMLGQFRRGGGDPVGEAGDGLAGDREVLEVCLGLPQPGLQALDLPSQVVGLGPGARAASSWMSSAGRRGWIFTRPPPLRARWGCSRR</sequence>
<keyword evidence="2" id="KW-1185">Reference proteome</keyword>
<name>A0ABQ3TU95_STRHY</name>
<comment type="caution">
    <text evidence="1">The sequence shown here is derived from an EMBL/GenBank/DDBJ whole genome shotgun (WGS) entry which is preliminary data.</text>
</comment>
<dbReference type="Proteomes" id="UP001054854">
    <property type="component" value="Unassembled WGS sequence"/>
</dbReference>
<dbReference type="EMBL" id="BNEK01000002">
    <property type="protein sequence ID" value="GHJ26896.1"/>
    <property type="molecule type" value="Genomic_DNA"/>
</dbReference>